<evidence type="ECO:0000256" key="7">
    <source>
        <dbReference type="ARBA" id="ARBA00022840"/>
    </source>
</evidence>
<dbReference type="PROSITE" id="PS50109">
    <property type="entry name" value="HIS_KIN"/>
    <property type="match status" value="1"/>
</dbReference>
<comment type="caution">
    <text evidence="11">The sequence shown here is derived from an EMBL/GenBank/DDBJ whole genome shotgun (WGS) entry which is preliminary data.</text>
</comment>
<dbReference type="Pfam" id="PF02518">
    <property type="entry name" value="HATPase_c"/>
    <property type="match status" value="1"/>
</dbReference>
<keyword evidence="8" id="KW-0902">Two-component regulatory system</keyword>
<feature type="transmembrane region" description="Helical" evidence="9">
    <location>
        <begin position="12"/>
        <end position="32"/>
    </location>
</feature>
<feature type="domain" description="Histidine kinase" evidence="10">
    <location>
        <begin position="185"/>
        <end position="384"/>
    </location>
</feature>
<dbReference type="InterPro" id="IPR003661">
    <property type="entry name" value="HisK_dim/P_dom"/>
</dbReference>
<keyword evidence="5" id="KW-0547">Nucleotide-binding</keyword>
<evidence type="ECO:0000313" key="12">
    <source>
        <dbReference type="Proteomes" id="UP000823637"/>
    </source>
</evidence>
<keyword evidence="9" id="KW-0812">Transmembrane</keyword>
<evidence type="ECO:0000256" key="6">
    <source>
        <dbReference type="ARBA" id="ARBA00022777"/>
    </source>
</evidence>
<evidence type="ECO:0000256" key="4">
    <source>
        <dbReference type="ARBA" id="ARBA00022679"/>
    </source>
</evidence>
<keyword evidence="6 11" id="KW-0418">Kinase</keyword>
<sequence length="384" mass="43232">MKGLFSIYNIELISKIAIILTAIIIAVSTFFVTSSLADSLAQEEKSKMQLWAAATSELATMDTDCDVKFVQSVITRNTTIPVILTGDSLTDILSYRNIDLENTDSGQLKQMAKEFAAINDPIEIDLGNGEKQYICYGESKLLKNLSYYPIVYIVVFLLYALLLTVVLIALKRAEQNRVWIGLTKETAHQLGTPISSLLAWTEILKSRYPEDDMLPEMEQDVQRLRTIAERFSQVGSKQELALSDLNAVTKKAFDYMRARISKKINMEFSATGNIQVMLNAPLFEWVMENLCKNAVDAMENDGTIRVQVRQNGNCAVIDISDTGKGLPMKNYKRIFYPGFTTKKRGWGLGLSLAKRIIEEYHHGKIYVKHSEIGKGTTFRIELPV</sequence>
<proteinExistence type="predicted"/>
<dbReference type="PANTHER" id="PTHR43065:SF46">
    <property type="entry name" value="C4-DICARBOXYLATE TRANSPORT SENSOR PROTEIN DCTB"/>
    <property type="match status" value="1"/>
</dbReference>
<dbReference type="SUPFAM" id="SSF55874">
    <property type="entry name" value="ATPase domain of HSP90 chaperone/DNA topoisomerase II/histidine kinase"/>
    <property type="match status" value="1"/>
</dbReference>
<dbReference type="InterPro" id="IPR036890">
    <property type="entry name" value="HATPase_C_sf"/>
</dbReference>
<reference evidence="11" key="2">
    <citation type="journal article" date="2021" name="PeerJ">
        <title>Extensive microbial diversity within the chicken gut microbiome revealed by metagenomics and culture.</title>
        <authorList>
            <person name="Gilroy R."/>
            <person name="Ravi A."/>
            <person name="Getino M."/>
            <person name="Pursley I."/>
            <person name="Horton D.L."/>
            <person name="Alikhan N.F."/>
            <person name="Baker D."/>
            <person name="Gharbi K."/>
            <person name="Hall N."/>
            <person name="Watson M."/>
            <person name="Adriaenssens E.M."/>
            <person name="Foster-Nyarko E."/>
            <person name="Jarju S."/>
            <person name="Secka A."/>
            <person name="Antonio M."/>
            <person name="Oren A."/>
            <person name="Chaudhuri R.R."/>
            <person name="La Ragione R."/>
            <person name="Hildebrand F."/>
            <person name="Pallen M.J."/>
        </authorList>
    </citation>
    <scope>NUCLEOTIDE SEQUENCE</scope>
    <source>
        <strain evidence="11">D3-1215</strain>
    </source>
</reference>
<dbReference type="PRINTS" id="PR00344">
    <property type="entry name" value="BCTRLSENSOR"/>
</dbReference>
<protein>
    <recommendedName>
        <fullName evidence="2">histidine kinase</fullName>
        <ecNumber evidence="2">2.7.13.3</ecNumber>
    </recommendedName>
</protein>
<name>A0A9D9EH15_9BACT</name>
<evidence type="ECO:0000256" key="5">
    <source>
        <dbReference type="ARBA" id="ARBA00022741"/>
    </source>
</evidence>
<evidence type="ECO:0000256" key="9">
    <source>
        <dbReference type="SAM" id="Phobius"/>
    </source>
</evidence>
<evidence type="ECO:0000256" key="3">
    <source>
        <dbReference type="ARBA" id="ARBA00022553"/>
    </source>
</evidence>
<dbReference type="EMBL" id="JADIMR010000050">
    <property type="protein sequence ID" value="MBO8446828.1"/>
    <property type="molecule type" value="Genomic_DNA"/>
</dbReference>
<keyword evidence="7" id="KW-0067">ATP-binding</keyword>
<dbReference type="Proteomes" id="UP000823637">
    <property type="component" value="Unassembled WGS sequence"/>
</dbReference>
<dbReference type="AlphaFoldDB" id="A0A9D9EH15"/>
<dbReference type="GO" id="GO:0000155">
    <property type="term" value="F:phosphorelay sensor kinase activity"/>
    <property type="evidence" value="ECO:0007669"/>
    <property type="project" value="InterPro"/>
</dbReference>
<dbReference type="PANTHER" id="PTHR43065">
    <property type="entry name" value="SENSOR HISTIDINE KINASE"/>
    <property type="match status" value="1"/>
</dbReference>
<evidence type="ECO:0000256" key="2">
    <source>
        <dbReference type="ARBA" id="ARBA00012438"/>
    </source>
</evidence>
<dbReference type="GO" id="GO:0005524">
    <property type="term" value="F:ATP binding"/>
    <property type="evidence" value="ECO:0007669"/>
    <property type="project" value="UniProtKB-KW"/>
</dbReference>
<organism evidence="11 12">
    <name type="scientific">Candidatus Enterocola intestinipullorum</name>
    <dbReference type="NCBI Taxonomy" id="2840783"/>
    <lineage>
        <taxon>Bacteria</taxon>
        <taxon>Pseudomonadati</taxon>
        <taxon>Bacteroidota</taxon>
        <taxon>Bacteroidia</taxon>
        <taxon>Bacteroidales</taxon>
        <taxon>Candidatus Enterocola</taxon>
    </lineage>
</organism>
<reference evidence="11" key="1">
    <citation type="submission" date="2020-10" db="EMBL/GenBank/DDBJ databases">
        <authorList>
            <person name="Gilroy R."/>
        </authorList>
    </citation>
    <scope>NUCLEOTIDE SEQUENCE</scope>
    <source>
        <strain evidence="11">D3-1215</strain>
    </source>
</reference>
<dbReference type="InterPro" id="IPR003594">
    <property type="entry name" value="HATPase_dom"/>
</dbReference>
<keyword evidence="4" id="KW-0808">Transferase</keyword>
<evidence type="ECO:0000259" key="10">
    <source>
        <dbReference type="PROSITE" id="PS50109"/>
    </source>
</evidence>
<keyword evidence="9" id="KW-0472">Membrane</keyword>
<feature type="transmembrane region" description="Helical" evidence="9">
    <location>
        <begin position="150"/>
        <end position="170"/>
    </location>
</feature>
<evidence type="ECO:0000256" key="1">
    <source>
        <dbReference type="ARBA" id="ARBA00000085"/>
    </source>
</evidence>
<dbReference type="InterPro" id="IPR004358">
    <property type="entry name" value="Sig_transdc_His_kin-like_C"/>
</dbReference>
<dbReference type="InterPro" id="IPR005467">
    <property type="entry name" value="His_kinase_dom"/>
</dbReference>
<dbReference type="Gene3D" id="3.30.565.10">
    <property type="entry name" value="Histidine kinase-like ATPase, C-terminal domain"/>
    <property type="match status" value="1"/>
</dbReference>
<comment type="catalytic activity">
    <reaction evidence="1">
        <text>ATP + protein L-histidine = ADP + protein N-phospho-L-histidine.</text>
        <dbReference type="EC" id="2.7.13.3"/>
    </reaction>
</comment>
<accession>A0A9D9EH15</accession>
<dbReference type="CDD" id="cd00082">
    <property type="entry name" value="HisKA"/>
    <property type="match status" value="1"/>
</dbReference>
<dbReference type="SMART" id="SM00387">
    <property type="entry name" value="HATPase_c"/>
    <property type="match status" value="1"/>
</dbReference>
<evidence type="ECO:0000256" key="8">
    <source>
        <dbReference type="ARBA" id="ARBA00023012"/>
    </source>
</evidence>
<keyword evidence="3" id="KW-0597">Phosphoprotein</keyword>
<dbReference type="EC" id="2.7.13.3" evidence="2"/>
<gene>
    <name evidence="11" type="ORF">IAC32_03670</name>
</gene>
<keyword evidence="9" id="KW-1133">Transmembrane helix</keyword>
<evidence type="ECO:0000313" key="11">
    <source>
        <dbReference type="EMBL" id="MBO8446828.1"/>
    </source>
</evidence>